<dbReference type="PANTHER" id="PTHR10797">
    <property type="entry name" value="CCR4-NOT TRANSCRIPTION COMPLEX SUBUNIT"/>
    <property type="match status" value="1"/>
</dbReference>
<accession>A0A8R1Z4G0</accession>
<dbReference type="Proteomes" id="UP000005239">
    <property type="component" value="Unassembled WGS sequence"/>
</dbReference>
<dbReference type="SUPFAM" id="SSF56801">
    <property type="entry name" value="Acetyl-CoA synthetase-like"/>
    <property type="match status" value="1"/>
</dbReference>
<keyword evidence="2" id="KW-1185">Reference proteome</keyword>
<organism evidence="1 2">
    <name type="scientific">Pristionchus pacificus</name>
    <name type="common">Parasitic nematode worm</name>
    <dbReference type="NCBI Taxonomy" id="54126"/>
    <lineage>
        <taxon>Eukaryota</taxon>
        <taxon>Metazoa</taxon>
        <taxon>Ecdysozoa</taxon>
        <taxon>Nematoda</taxon>
        <taxon>Chromadorea</taxon>
        <taxon>Rhabditida</taxon>
        <taxon>Rhabditina</taxon>
        <taxon>Diplogasteromorpha</taxon>
        <taxon>Diplogasteroidea</taxon>
        <taxon>Neodiplogasteridae</taxon>
        <taxon>Pristionchus</taxon>
    </lineage>
</organism>
<protein>
    <submittedName>
        <fullName evidence="1">Uncharacterized protein</fullName>
    </submittedName>
</protein>
<dbReference type="InterPro" id="IPR036397">
    <property type="entry name" value="RNaseH_sf"/>
</dbReference>
<dbReference type="AlphaFoldDB" id="A0A2A6BUA4"/>
<sequence length="195" mass="22018">MGPVKCGVSAQVHDVWASNVEDEFNKMRSLIKDYPYVAMDTEFPGVVATPLGQFKSKHGEYVSLAKCETALLTCPIVENICVSVSEELCANAAAIRHSRRSSMSTRLSTSCLASSSRAPFIFCSEIWTPDSGLPTEARKLKRRPITQKYEDTIKDLYAKAGLNYLLYLFFSQNQHFRMFDLSTHFSNFFDTECRL</sequence>
<dbReference type="InterPro" id="IPR012337">
    <property type="entry name" value="RNaseH-like_sf"/>
</dbReference>
<accession>A0A2A6BUA4</accession>
<dbReference type="InterPro" id="IPR039637">
    <property type="entry name" value="CNOT7/CNOT8/Pop2"/>
</dbReference>
<dbReference type="GO" id="GO:0000932">
    <property type="term" value="C:P-body"/>
    <property type="evidence" value="ECO:0000318"/>
    <property type="project" value="GO_Central"/>
</dbReference>
<dbReference type="Gene3D" id="3.30.420.10">
    <property type="entry name" value="Ribonuclease H-like superfamily/Ribonuclease H"/>
    <property type="match status" value="1"/>
</dbReference>
<evidence type="ECO:0000313" key="2">
    <source>
        <dbReference type="Proteomes" id="UP000005239"/>
    </source>
</evidence>
<gene>
    <name evidence="1" type="primary">WBGene00281693</name>
</gene>
<reference evidence="1" key="2">
    <citation type="submission" date="2022-06" db="UniProtKB">
        <authorList>
            <consortium name="EnsemblMetazoa"/>
        </authorList>
    </citation>
    <scope>IDENTIFICATION</scope>
    <source>
        <strain evidence="1">PS312</strain>
    </source>
</reference>
<dbReference type="GO" id="GO:0030015">
    <property type="term" value="C:CCR4-NOT core complex"/>
    <property type="evidence" value="ECO:0000318"/>
    <property type="project" value="GO_Central"/>
</dbReference>
<evidence type="ECO:0000313" key="1">
    <source>
        <dbReference type="EnsemblMetazoa" id="PPA43324.1"/>
    </source>
</evidence>
<dbReference type="GO" id="GO:0004535">
    <property type="term" value="F:poly(A)-specific ribonuclease activity"/>
    <property type="evidence" value="ECO:0000318"/>
    <property type="project" value="GO_Central"/>
</dbReference>
<dbReference type="GO" id="GO:0000288">
    <property type="term" value="P:nuclear-transcribed mRNA catabolic process, deadenylation-dependent decay"/>
    <property type="evidence" value="ECO:0000318"/>
    <property type="project" value="GO_Central"/>
</dbReference>
<dbReference type="OrthoDB" id="1700726at2759"/>
<dbReference type="EnsemblMetazoa" id="PPA43324.1">
    <property type="protein sequence ID" value="PPA43324.1"/>
    <property type="gene ID" value="WBGene00281693"/>
</dbReference>
<dbReference type="GO" id="GO:0003676">
    <property type="term" value="F:nucleic acid binding"/>
    <property type="evidence" value="ECO:0007669"/>
    <property type="project" value="InterPro"/>
</dbReference>
<proteinExistence type="predicted"/>
<reference evidence="2" key="1">
    <citation type="journal article" date="2008" name="Nat. Genet.">
        <title>The Pristionchus pacificus genome provides a unique perspective on nematode lifestyle and parasitism.</title>
        <authorList>
            <person name="Dieterich C."/>
            <person name="Clifton S.W."/>
            <person name="Schuster L.N."/>
            <person name="Chinwalla A."/>
            <person name="Delehaunty K."/>
            <person name="Dinkelacker I."/>
            <person name="Fulton L."/>
            <person name="Fulton R."/>
            <person name="Godfrey J."/>
            <person name="Minx P."/>
            <person name="Mitreva M."/>
            <person name="Roeseler W."/>
            <person name="Tian H."/>
            <person name="Witte H."/>
            <person name="Yang S.P."/>
            <person name="Wilson R.K."/>
            <person name="Sommer R.J."/>
        </authorList>
    </citation>
    <scope>NUCLEOTIDE SEQUENCE [LARGE SCALE GENOMIC DNA]</scope>
    <source>
        <strain evidence="2">PS312</strain>
    </source>
</reference>
<dbReference type="SUPFAM" id="SSF53098">
    <property type="entry name" value="Ribonuclease H-like"/>
    <property type="match status" value="1"/>
</dbReference>
<name>A0A2A6BUA4_PRIPA</name>